<keyword evidence="2 4" id="KW-0808">Transferase</keyword>
<organism evidence="5">
    <name type="scientific">Salpingoeca rosetta (strain ATCC 50818 / BSB-021)</name>
    <dbReference type="NCBI Taxonomy" id="946362"/>
    <lineage>
        <taxon>Eukaryota</taxon>
        <taxon>Choanoflagellata</taxon>
        <taxon>Craspedida</taxon>
        <taxon>Salpingoecidae</taxon>
        <taxon>Salpingoeca</taxon>
    </lineage>
</organism>
<dbReference type="PANTHER" id="PTHR11006">
    <property type="entry name" value="PROTEIN ARGININE N-METHYLTRANSFERASE"/>
    <property type="match status" value="1"/>
</dbReference>
<gene>
    <name evidence="4" type="ORF">PTSG_09839</name>
</gene>
<evidence type="ECO:0000256" key="3">
    <source>
        <dbReference type="SAM" id="MobiDB-lite"/>
    </source>
</evidence>
<name>F2UNA7_SALR5</name>
<accession>F2UNA7</accession>
<dbReference type="OrthoDB" id="412876at2759"/>
<keyword evidence="1 2" id="KW-0949">S-adenosyl-L-methionine</keyword>
<dbReference type="OMA" id="AHAMLFY"/>
<dbReference type="SUPFAM" id="SSF53335">
    <property type="entry name" value="S-adenosyl-L-methionine-dependent methyltransferases"/>
    <property type="match status" value="1"/>
</dbReference>
<keyword evidence="5" id="KW-1185">Reference proteome</keyword>
<dbReference type="AlphaFoldDB" id="F2UNA7"/>
<dbReference type="InterPro" id="IPR029063">
    <property type="entry name" value="SAM-dependent_MTases_sf"/>
</dbReference>
<dbReference type="Gene3D" id="2.70.160.11">
    <property type="entry name" value="Hnrnp arginine n-methyltransferase1"/>
    <property type="match status" value="1"/>
</dbReference>
<feature type="region of interest" description="Disordered" evidence="3">
    <location>
        <begin position="1"/>
        <end position="99"/>
    </location>
</feature>
<dbReference type="STRING" id="946362.F2UNA7"/>
<dbReference type="Gene3D" id="3.40.50.150">
    <property type="entry name" value="Vaccinia Virus protein VP39"/>
    <property type="match status" value="1"/>
</dbReference>
<evidence type="ECO:0000313" key="5">
    <source>
        <dbReference type="Proteomes" id="UP000007799"/>
    </source>
</evidence>
<dbReference type="Proteomes" id="UP000007799">
    <property type="component" value="Unassembled WGS sequence"/>
</dbReference>
<evidence type="ECO:0000313" key="4">
    <source>
        <dbReference type="EMBL" id="EGD79112.1"/>
    </source>
</evidence>
<dbReference type="InParanoid" id="F2UNA7"/>
<dbReference type="CDD" id="cd02440">
    <property type="entry name" value="AdoMet_MTases"/>
    <property type="match status" value="1"/>
</dbReference>
<dbReference type="GO" id="GO:0016274">
    <property type="term" value="F:protein-arginine N-methyltransferase activity"/>
    <property type="evidence" value="ECO:0007669"/>
    <property type="project" value="InterPro"/>
</dbReference>
<dbReference type="InterPro" id="IPR025799">
    <property type="entry name" value="Arg_MeTrfase"/>
</dbReference>
<dbReference type="GO" id="GO:0042054">
    <property type="term" value="F:histone methyltransferase activity"/>
    <property type="evidence" value="ECO:0007669"/>
    <property type="project" value="TreeGrafter"/>
</dbReference>
<dbReference type="PANTHER" id="PTHR11006:SF4">
    <property type="entry name" value="PROTEIN ARGININE N-METHYLTRANSFERASE 7"/>
    <property type="match status" value="1"/>
</dbReference>
<protein>
    <submittedName>
        <fullName evidence="4">Arginine N-methyltransferase</fullName>
    </submittedName>
</protein>
<feature type="compositionally biased region" description="Acidic residues" evidence="3">
    <location>
        <begin position="33"/>
        <end position="71"/>
    </location>
</feature>
<dbReference type="GO" id="GO:0032259">
    <property type="term" value="P:methylation"/>
    <property type="evidence" value="ECO:0007669"/>
    <property type="project" value="UniProtKB-KW"/>
</dbReference>
<dbReference type="eggNOG" id="KOG1501">
    <property type="taxonomic scope" value="Eukaryota"/>
</dbReference>
<dbReference type="KEGG" id="sre:PTSG_09839"/>
<dbReference type="RefSeq" id="XP_004989197.1">
    <property type="nucleotide sequence ID" value="XM_004989140.1"/>
</dbReference>
<proteinExistence type="predicted"/>
<dbReference type="PROSITE" id="PS51678">
    <property type="entry name" value="SAM_MT_PRMT"/>
    <property type="match status" value="1"/>
</dbReference>
<dbReference type="FunFam" id="3.40.50.150:FF:000433">
    <property type="entry name" value="Protein arginine N-methyltransferase 7"/>
    <property type="match status" value="1"/>
</dbReference>
<reference evidence="4" key="1">
    <citation type="submission" date="2009-08" db="EMBL/GenBank/DDBJ databases">
        <title>Annotation of Salpingoeca rosetta.</title>
        <authorList>
            <consortium name="The Broad Institute Genome Sequencing Platform"/>
            <person name="Russ C."/>
            <person name="Cuomo C."/>
            <person name="Burger G."/>
            <person name="Gray M.W."/>
            <person name="Holland P.W.H."/>
            <person name="King N."/>
            <person name="Lang F.B.F."/>
            <person name="Roger A.J."/>
            <person name="Ruiz-Trillo I."/>
            <person name="Young S.K."/>
            <person name="Zeng Q."/>
            <person name="Gargeya S."/>
            <person name="Alvarado L."/>
            <person name="Berlin A."/>
            <person name="Chapman S.B."/>
            <person name="Chen Z."/>
            <person name="Freedman E."/>
            <person name="Gellesch M."/>
            <person name="Goldberg J."/>
            <person name="Griggs A."/>
            <person name="Gujja S."/>
            <person name="Heilman E."/>
            <person name="Heiman D."/>
            <person name="Howarth C."/>
            <person name="Mehta T."/>
            <person name="Neiman D."/>
            <person name="Pearson M."/>
            <person name="Roberts A."/>
            <person name="Saif S."/>
            <person name="Shea T."/>
            <person name="Shenoy N."/>
            <person name="Sisk P."/>
            <person name="Stolte C."/>
            <person name="Sykes S."/>
            <person name="White J."/>
            <person name="Yandava C."/>
            <person name="Haas B."/>
            <person name="Nusbaum C."/>
            <person name="Birren B."/>
        </authorList>
    </citation>
    <scope>NUCLEOTIDE SEQUENCE [LARGE SCALE GENOMIC DNA]</scope>
    <source>
        <strain evidence="4">ATCC 50818</strain>
    </source>
</reference>
<evidence type="ECO:0000256" key="1">
    <source>
        <dbReference type="ARBA" id="ARBA00022691"/>
    </source>
</evidence>
<dbReference type="GeneID" id="16069741"/>
<keyword evidence="2 4" id="KW-0489">Methyltransferase</keyword>
<dbReference type="EMBL" id="GL832984">
    <property type="protein sequence ID" value="EGD79112.1"/>
    <property type="molecule type" value="Genomic_DNA"/>
</dbReference>
<dbReference type="Pfam" id="PF06325">
    <property type="entry name" value="PrmA"/>
    <property type="match status" value="1"/>
</dbReference>
<sequence length="443" mass="49473">MSTRKEPTDLLEEELQELRHEQAALPSHNLKDEDFDDEDNADDDDDDHDYNEDGGHDDDYDDDGDDYDDDGDARNAGKAGRHNGWVPPGADNQGGDEDVFGTDLDEHFYIPRRLEDKCASLVEAVNDFHFAMLNDSQRNDFYRQALARQVKPGDVVLEIGTGSGLLAMLAASAGAKHVYTIEANRHLAALARKIIRANNLQDKITVINKLSTNVHVGHDFPERCDVLVSEILGTLLLGESALQFVADARRRLLKKDAAIIPRAGRQFISLVQSNELRQITSVQKWEGFDLHEFNALQDTVSLVFTKQYGFRFSSVKHDLLVAKQQVCDVDFTRDGPGSLGEEVIIPIVAEADGTVDAVLTYWEAYGDKDEQLVMSTEPEATKDNFARDMQWGQALQLVEDLDNEGDEPKPFVVSKGERIDLIVRFSEDSAVMQFALSRPQHAA</sequence>
<evidence type="ECO:0000256" key="2">
    <source>
        <dbReference type="PROSITE-ProRule" id="PRU01015"/>
    </source>
</evidence>